<accession>A0A3N4G9L2</accession>
<feature type="domain" description="CBS" evidence="4">
    <location>
        <begin position="160"/>
        <end position="219"/>
    </location>
</feature>
<dbReference type="PANTHER" id="PTHR48108:SF26">
    <property type="entry name" value="CBS DOMAIN-CONTAINING PROTEIN DDB_G0289609"/>
    <property type="match status" value="1"/>
</dbReference>
<dbReference type="InterPro" id="IPR046342">
    <property type="entry name" value="CBS_dom_sf"/>
</dbReference>
<dbReference type="CDD" id="cd00038">
    <property type="entry name" value="CAP_ED"/>
    <property type="match status" value="1"/>
</dbReference>
<dbReference type="PROSITE" id="PS51371">
    <property type="entry name" value="CBS"/>
    <property type="match status" value="1"/>
</dbReference>
<dbReference type="Pfam" id="PF00027">
    <property type="entry name" value="cNMP_binding"/>
    <property type="match status" value="1"/>
</dbReference>
<reference evidence="5 6" key="1">
    <citation type="submission" date="2018-11" db="EMBL/GenBank/DDBJ databases">
        <title>Draft genome sequence of Gordonia sp. RS15-1S isolated from rice stems.</title>
        <authorList>
            <person name="Muangham S."/>
        </authorList>
    </citation>
    <scope>NUCLEOTIDE SEQUENCE [LARGE SCALE GENOMIC DNA]</scope>
    <source>
        <strain evidence="5 6">RS15-1S</strain>
    </source>
</reference>
<dbReference type="Pfam" id="PF03445">
    <property type="entry name" value="DUF294"/>
    <property type="match status" value="1"/>
</dbReference>
<dbReference type="OrthoDB" id="9789996at2"/>
<dbReference type="InterPro" id="IPR018821">
    <property type="entry name" value="DUF294_put_nucleoTrafse_sb-bd"/>
</dbReference>
<dbReference type="GO" id="GO:0008773">
    <property type="term" value="F:[protein-PII] uridylyltransferase activity"/>
    <property type="evidence" value="ECO:0007669"/>
    <property type="project" value="InterPro"/>
</dbReference>
<organism evidence="5 6">
    <name type="scientific">Gordonia oryzae</name>
    <dbReference type="NCBI Taxonomy" id="2487349"/>
    <lineage>
        <taxon>Bacteria</taxon>
        <taxon>Bacillati</taxon>
        <taxon>Actinomycetota</taxon>
        <taxon>Actinomycetes</taxon>
        <taxon>Mycobacteriales</taxon>
        <taxon>Gordoniaceae</taxon>
        <taxon>Gordonia</taxon>
    </lineage>
</organism>
<dbReference type="SUPFAM" id="SSF51206">
    <property type="entry name" value="cAMP-binding domain-like"/>
    <property type="match status" value="1"/>
</dbReference>
<dbReference type="InterPro" id="IPR000595">
    <property type="entry name" value="cNMP-bd_dom"/>
</dbReference>
<dbReference type="CDD" id="cd05401">
    <property type="entry name" value="NT_GlnE_GlnD_like"/>
    <property type="match status" value="1"/>
</dbReference>
<dbReference type="Pfam" id="PF10335">
    <property type="entry name" value="DUF294_C"/>
    <property type="match status" value="1"/>
</dbReference>
<feature type="domain" description="Cyclic nucleotide-binding" evidence="3">
    <location>
        <begin position="19"/>
        <end position="126"/>
    </location>
</feature>
<name>A0A3N4G9L2_9ACTN</name>
<dbReference type="PROSITE" id="PS50042">
    <property type="entry name" value="CNMP_BINDING_3"/>
    <property type="match status" value="1"/>
</dbReference>
<dbReference type="Pfam" id="PF00571">
    <property type="entry name" value="CBS"/>
    <property type="match status" value="2"/>
</dbReference>
<dbReference type="Gene3D" id="3.10.580.10">
    <property type="entry name" value="CBS-domain"/>
    <property type="match status" value="1"/>
</dbReference>
<dbReference type="Proteomes" id="UP000267536">
    <property type="component" value="Unassembled WGS sequence"/>
</dbReference>
<keyword evidence="2" id="KW-0129">CBS domain</keyword>
<dbReference type="EMBL" id="RKMH01000009">
    <property type="protein sequence ID" value="RPA59432.1"/>
    <property type="molecule type" value="Genomic_DNA"/>
</dbReference>
<evidence type="ECO:0000256" key="1">
    <source>
        <dbReference type="ARBA" id="ARBA00022737"/>
    </source>
</evidence>
<dbReference type="InterPro" id="IPR014710">
    <property type="entry name" value="RmlC-like_jellyroll"/>
</dbReference>
<keyword evidence="1" id="KW-0677">Repeat</keyword>
<dbReference type="PANTHER" id="PTHR48108">
    <property type="entry name" value="CBS DOMAIN-CONTAINING PROTEIN CBSX2, CHLOROPLASTIC"/>
    <property type="match status" value="1"/>
</dbReference>
<dbReference type="AlphaFoldDB" id="A0A3N4G9L2"/>
<dbReference type="InterPro" id="IPR051462">
    <property type="entry name" value="CBS_domain-containing"/>
</dbReference>
<sequence length="615" mass="65235">MMAGAEDCDTIEFLGAHSPFQELDDAELARIAAGASIRRFRTGEVIAEYGHGSADAVFMVRTGRVELTAPGAELDPPEVFESLGPGALFGYIPLIIGGEARFVARAAEPASAIALPANEVRAVLGRRSGLTFLAESAWQSISARPAPTAGWSSTTRVSSLIRDSPVFVAPHTPVAEAVRAMGAAGQSCVLIELPDGTLGIVTESDVTHRVVGGGRSPDVPVAEVMTAPARSVDAGRYAITTWLEMLEAGVRHMPVCSPRGRAIGVLEETDLLVAASRGGSLQRQIAHATDVDALASATQAIPRLADDLVSAGLDAESTCGVLSLIIDTTARRAVELALDDHPDLSGFAWITLGSVARREAMPSSDVDSALSWIDDGDRSASEFRAMARRTHAILDDCGLPADTNGAVAFSPSFSRYCDDWLLAARRWLSAPLADNGLIMSSLLIDGRVIRGPESLHTAPLAFSSMPADHPEALRLQLLNALSLRPRVRSLRDILSRRGGTVDLKAHVIDPIVNLARWAGLTAGITSAPTPARLHSAVDVGALTSAEASLLHEVFSMTQRLRLRHQITQLRAGHTPGDVIVLSDLSPLERSMLSEGVGEVSDIQRRVRTRITVPLN</sequence>
<dbReference type="Gene3D" id="2.60.120.10">
    <property type="entry name" value="Jelly Rolls"/>
    <property type="match status" value="1"/>
</dbReference>
<dbReference type="InterPro" id="IPR018490">
    <property type="entry name" value="cNMP-bd_dom_sf"/>
</dbReference>
<comment type="caution">
    <text evidence="5">The sequence shown here is derived from an EMBL/GenBank/DDBJ whole genome shotgun (WGS) entry which is preliminary data.</text>
</comment>
<proteinExistence type="predicted"/>
<protein>
    <submittedName>
        <fullName evidence="5">CBS domain-containing protein</fullName>
    </submittedName>
</protein>
<evidence type="ECO:0000256" key="2">
    <source>
        <dbReference type="PROSITE-ProRule" id="PRU00703"/>
    </source>
</evidence>
<evidence type="ECO:0000259" key="4">
    <source>
        <dbReference type="PROSITE" id="PS51371"/>
    </source>
</evidence>
<dbReference type="InterPro" id="IPR000644">
    <property type="entry name" value="CBS_dom"/>
</dbReference>
<dbReference type="SMART" id="SM00116">
    <property type="entry name" value="CBS"/>
    <property type="match status" value="2"/>
</dbReference>
<evidence type="ECO:0000313" key="6">
    <source>
        <dbReference type="Proteomes" id="UP000267536"/>
    </source>
</evidence>
<keyword evidence="6" id="KW-1185">Reference proteome</keyword>
<gene>
    <name evidence="5" type="ORF">EF294_13125</name>
</gene>
<evidence type="ECO:0000313" key="5">
    <source>
        <dbReference type="EMBL" id="RPA59432.1"/>
    </source>
</evidence>
<evidence type="ECO:0000259" key="3">
    <source>
        <dbReference type="PROSITE" id="PS50042"/>
    </source>
</evidence>
<dbReference type="InterPro" id="IPR005105">
    <property type="entry name" value="GlnD_Uridyltrans_N"/>
</dbReference>
<dbReference type="SUPFAM" id="SSF54631">
    <property type="entry name" value="CBS-domain pair"/>
    <property type="match status" value="1"/>
</dbReference>